<keyword evidence="9" id="KW-1133">Transmembrane helix</keyword>
<dbReference type="Pfam" id="PF00512">
    <property type="entry name" value="HisKA"/>
    <property type="match status" value="1"/>
</dbReference>
<dbReference type="InterPro" id="IPR003661">
    <property type="entry name" value="HisK_dim/P_dom"/>
</dbReference>
<evidence type="ECO:0000313" key="13">
    <source>
        <dbReference type="Proteomes" id="UP000199287"/>
    </source>
</evidence>
<dbReference type="CDD" id="cd16922">
    <property type="entry name" value="HATPase_EvgS-ArcB-TorS-like"/>
    <property type="match status" value="1"/>
</dbReference>
<dbReference type="PANTHER" id="PTHR43047">
    <property type="entry name" value="TWO-COMPONENT HISTIDINE PROTEIN KINASE"/>
    <property type="match status" value="1"/>
</dbReference>
<dbReference type="AlphaFoldDB" id="A0A1I3GUI2"/>
<evidence type="ECO:0000259" key="11">
    <source>
        <dbReference type="PROSITE" id="PS50113"/>
    </source>
</evidence>
<dbReference type="InterPro" id="IPR000014">
    <property type="entry name" value="PAS"/>
</dbReference>
<dbReference type="GO" id="GO:0000155">
    <property type="term" value="F:phosphorelay sensor kinase activity"/>
    <property type="evidence" value="ECO:0007669"/>
    <property type="project" value="InterPro"/>
</dbReference>
<dbReference type="SMART" id="SM00387">
    <property type="entry name" value="HATPase_c"/>
    <property type="match status" value="1"/>
</dbReference>
<keyword evidence="5" id="KW-0808">Transferase</keyword>
<keyword evidence="9" id="KW-0812">Transmembrane</keyword>
<dbReference type="InterPro" id="IPR035965">
    <property type="entry name" value="PAS-like_dom_sf"/>
</dbReference>
<keyword evidence="9" id="KW-0472">Membrane</keyword>
<feature type="domain" description="PAC" evidence="11">
    <location>
        <begin position="291"/>
        <end position="344"/>
    </location>
</feature>
<dbReference type="PANTHER" id="PTHR43047:SF64">
    <property type="entry name" value="HISTIDINE KINASE CONTAINING CHEY-HOMOLOGOUS RECEIVER DOMAIN AND PAS DOMAIN-RELATED"/>
    <property type="match status" value="1"/>
</dbReference>
<feature type="domain" description="Histidine kinase" evidence="10">
    <location>
        <begin position="362"/>
        <end position="584"/>
    </location>
</feature>
<keyword evidence="4" id="KW-0597">Phosphoprotein</keyword>
<dbReference type="Gene3D" id="3.30.450.20">
    <property type="entry name" value="PAS domain"/>
    <property type="match status" value="2"/>
</dbReference>
<name>A0A1I3GUI2_9FIRM</name>
<dbReference type="InterPro" id="IPR004358">
    <property type="entry name" value="Sig_transdc_His_kin-like_C"/>
</dbReference>
<keyword evidence="6" id="KW-0418">Kinase</keyword>
<dbReference type="Pfam" id="PF08447">
    <property type="entry name" value="PAS_3"/>
    <property type="match status" value="1"/>
</dbReference>
<dbReference type="OrthoDB" id="9813394at2"/>
<dbReference type="Gene3D" id="3.30.565.10">
    <property type="entry name" value="Histidine kinase-like ATPase, C-terminal domain"/>
    <property type="match status" value="1"/>
</dbReference>
<dbReference type="SUPFAM" id="SSF55785">
    <property type="entry name" value="PYP-like sensor domain (PAS domain)"/>
    <property type="match status" value="2"/>
</dbReference>
<dbReference type="InterPro" id="IPR000700">
    <property type="entry name" value="PAS-assoc_C"/>
</dbReference>
<dbReference type="SMART" id="SM00091">
    <property type="entry name" value="PAS"/>
    <property type="match status" value="2"/>
</dbReference>
<evidence type="ECO:0000256" key="8">
    <source>
        <dbReference type="ARBA" id="ARBA00074306"/>
    </source>
</evidence>
<gene>
    <name evidence="12" type="ORF">SAMN05192551_11054</name>
</gene>
<feature type="transmembrane region" description="Helical" evidence="9">
    <location>
        <begin position="175"/>
        <end position="193"/>
    </location>
</feature>
<dbReference type="SUPFAM" id="SSF55874">
    <property type="entry name" value="ATPase domain of HSP90 chaperone/DNA topoisomerase II/histidine kinase"/>
    <property type="match status" value="1"/>
</dbReference>
<evidence type="ECO:0000313" key="12">
    <source>
        <dbReference type="EMBL" id="SFI27114.1"/>
    </source>
</evidence>
<comment type="catalytic activity">
    <reaction evidence="1">
        <text>ATP + protein L-histidine = ADP + protein N-phospho-L-histidine.</text>
        <dbReference type="EC" id="2.7.13.3"/>
    </reaction>
</comment>
<dbReference type="Proteomes" id="UP000199287">
    <property type="component" value="Unassembled WGS sequence"/>
</dbReference>
<dbReference type="SMART" id="SM00388">
    <property type="entry name" value="HisKA"/>
    <property type="match status" value="1"/>
</dbReference>
<keyword evidence="13" id="KW-1185">Reference proteome</keyword>
<dbReference type="InterPro" id="IPR003594">
    <property type="entry name" value="HATPase_dom"/>
</dbReference>
<dbReference type="InterPro" id="IPR005467">
    <property type="entry name" value="His_kinase_dom"/>
</dbReference>
<dbReference type="RefSeq" id="WP_093373405.1">
    <property type="nucleotide sequence ID" value="NZ_FOQA01000010.1"/>
</dbReference>
<dbReference type="STRING" id="69895.SAMN05192551_11054"/>
<evidence type="ECO:0000256" key="3">
    <source>
        <dbReference type="ARBA" id="ARBA00012438"/>
    </source>
</evidence>
<evidence type="ECO:0000256" key="7">
    <source>
        <dbReference type="ARBA" id="ARBA00023012"/>
    </source>
</evidence>
<dbReference type="PROSITE" id="PS50113">
    <property type="entry name" value="PAC"/>
    <property type="match status" value="1"/>
</dbReference>
<reference evidence="13" key="1">
    <citation type="submission" date="2016-10" db="EMBL/GenBank/DDBJ databases">
        <authorList>
            <person name="Varghese N."/>
            <person name="Submissions S."/>
        </authorList>
    </citation>
    <scope>NUCLEOTIDE SEQUENCE [LARGE SCALE GENOMIC DNA]</scope>
    <source>
        <strain evidence="13">Z-7934</strain>
    </source>
</reference>
<dbReference type="FunFam" id="3.30.565.10:FF:000010">
    <property type="entry name" value="Sensor histidine kinase RcsC"/>
    <property type="match status" value="1"/>
</dbReference>
<dbReference type="Gene3D" id="1.10.287.130">
    <property type="match status" value="1"/>
</dbReference>
<dbReference type="PRINTS" id="PR00344">
    <property type="entry name" value="BCTRLSENSOR"/>
</dbReference>
<dbReference type="InterPro" id="IPR013655">
    <property type="entry name" value="PAS_fold_3"/>
</dbReference>
<dbReference type="InterPro" id="IPR036890">
    <property type="entry name" value="HATPase_C_sf"/>
</dbReference>
<evidence type="ECO:0000256" key="5">
    <source>
        <dbReference type="ARBA" id="ARBA00022679"/>
    </source>
</evidence>
<dbReference type="SUPFAM" id="SSF47384">
    <property type="entry name" value="Homodimeric domain of signal transducing histidine kinase"/>
    <property type="match status" value="1"/>
</dbReference>
<dbReference type="Pfam" id="PF02518">
    <property type="entry name" value="HATPase_c"/>
    <property type="match status" value="1"/>
</dbReference>
<evidence type="ECO:0000256" key="1">
    <source>
        <dbReference type="ARBA" id="ARBA00000085"/>
    </source>
</evidence>
<dbReference type="CDD" id="cd00082">
    <property type="entry name" value="HisKA"/>
    <property type="match status" value="1"/>
</dbReference>
<dbReference type="EMBL" id="FOQA01000010">
    <property type="protein sequence ID" value="SFI27114.1"/>
    <property type="molecule type" value="Genomic_DNA"/>
</dbReference>
<comment type="similarity">
    <text evidence="2">In the N-terminal section; belongs to the phytochrome family.</text>
</comment>
<dbReference type="CDD" id="cd00130">
    <property type="entry name" value="PAS"/>
    <property type="match status" value="2"/>
</dbReference>
<evidence type="ECO:0000256" key="4">
    <source>
        <dbReference type="ARBA" id="ARBA00022553"/>
    </source>
</evidence>
<accession>A0A1I3GUI2</accession>
<proteinExistence type="inferred from homology"/>
<dbReference type="InterPro" id="IPR001610">
    <property type="entry name" value="PAC"/>
</dbReference>
<evidence type="ECO:0000256" key="9">
    <source>
        <dbReference type="SAM" id="Phobius"/>
    </source>
</evidence>
<organism evidence="12 13">
    <name type="scientific">Tindallia magadiensis</name>
    <dbReference type="NCBI Taxonomy" id="69895"/>
    <lineage>
        <taxon>Bacteria</taxon>
        <taxon>Bacillati</taxon>
        <taxon>Bacillota</taxon>
        <taxon>Clostridia</taxon>
        <taxon>Peptostreptococcales</taxon>
        <taxon>Tindalliaceae</taxon>
        <taxon>Tindallia</taxon>
    </lineage>
</organism>
<evidence type="ECO:0000256" key="2">
    <source>
        <dbReference type="ARBA" id="ARBA00006402"/>
    </source>
</evidence>
<protein>
    <recommendedName>
        <fullName evidence="8">Circadian input-output histidine kinase CikA</fullName>
        <ecNumber evidence="3">2.7.13.3</ecNumber>
    </recommendedName>
</protein>
<dbReference type="NCBIfam" id="TIGR00229">
    <property type="entry name" value="sensory_box"/>
    <property type="match status" value="2"/>
</dbReference>
<evidence type="ECO:0000259" key="10">
    <source>
        <dbReference type="PROSITE" id="PS50109"/>
    </source>
</evidence>
<dbReference type="SMART" id="SM00086">
    <property type="entry name" value="PAC"/>
    <property type="match status" value="2"/>
</dbReference>
<dbReference type="PROSITE" id="PS50109">
    <property type="entry name" value="HIS_KIN"/>
    <property type="match status" value="1"/>
</dbReference>
<dbReference type="Pfam" id="PF13426">
    <property type="entry name" value="PAS_9"/>
    <property type="match status" value="1"/>
</dbReference>
<evidence type="ECO:0000256" key="6">
    <source>
        <dbReference type="ARBA" id="ARBA00022777"/>
    </source>
</evidence>
<dbReference type="EC" id="2.7.13.3" evidence="3"/>
<keyword evidence="7" id="KW-0902">Two-component regulatory system</keyword>
<dbReference type="InterPro" id="IPR036097">
    <property type="entry name" value="HisK_dim/P_sf"/>
</dbReference>
<sequence>MRERRITMRQRKKTGITLSAFLTGVLLAGFLLCHLPLQVQAHPAPEIPLLEFEEMFNRHGMVMLVIDPETGAITWANSAAEAFYGYGGDVLTTMKIQDINQLTPEEIAERRQEAAIEERNYFIFPHKLANGEIRTVEVYSWPFDRDDRTLLLSAVIDITDKIASQEALALRNRQFWTAAGAVMVLMLVIIVGLRTTKQKLKANNQELTWAYSHLQAIIDASHAAVWGYDLTTDEFWCSPEYFVLMGFEKNKFETLQDKSLEGVWLSRLHPDDREPALKKYQNYLKNPQGDYENTFRIKHKEGHWIWVLSRGGMLKHAGEKGDHQLVGIHLDVTSQKQVEEDLRRMKSELEASLEVKDQFLANMSHELRTPLNGLCGMLQLMELTELTEEQAELSQMVLQSANALTKLVNDILMYNKLLNTESEPVLQLFRPESLVKEVMSLYRHMVVEKGLAMELGTGGHVPDLVQGEAVKLRELLMHIISNAVKFTQAGRIDVSVDASGGENQEEIMLIIGVKDTGIGMNEALVERIFDPFFQGDEVHHKRFTGTGIGLSIARALVEQMNGSIEVSSEEGNGSFFEILVPVMRVVEEGDIIRENNDSG</sequence>